<sequence>MLPCPFHFGSRRSFLDVSTGKSIHVRILDLYGRHHLFGSTVEGLIVLCWQDTLAFQLLNLLMGQRTANLPRVTTTERAIRDFGVGSAGLTGNSMVALHYGFGYGIAVARPGDKFWTRLHASGRSKSAMSFAGRFYCVTSENILVVETTANRRPQLAVAVDFEPGNGFGYNDELQLVDNGGELILVHLACHGHPDNTFFSGKYTTYRVRLDTRSTEPMHGLCGRALFMGTSRSLSMRARVSRSMSEDTVYMCCDYNKVSGAPNSVLAIDLLGRCFGPRTRLQHCPLQLGR</sequence>
<dbReference type="EMBL" id="CM016553">
    <property type="protein sequence ID" value="TKW35443.1"/>
    <property type="molecule type" value="Genomic_DNA"/>
</dbReference>
<dbReference type="Pfam" id="PF03478">
    <property type="entry name" value="Beta-prop_KIB1-4"/>
    <property type="match status" value="1"/>
</dbReference>
<evidence type="ECO:0000259" key="1">
    <source>
        <dbReference type="Pfam" id="PF03478"/>
    </source>
</evidence>
<feature type="domain" description="KIB1-4 beta-propeller" evidence="1">
    <location>
        <begin position="15"/>
        <end position="253"/>
    </location>
</feature>
<name>A0A4U6W2A6_SETVI</name>
<reference evidence="2" key="1">
    <citation type="submission" date="2019-03" db="EMBL/GenBank/DDBJ databases">
        <title>WGS assembly of Setaria viridis.</title>
        <authorList>
            <person name="Huang P."/>
            <person name="Jenkins J."/>
            <person name="Grimwood J."/>
            <person name="Barry K."/>
            <person name="Healey A."/>
            <person name="Mamidi S."/>
            <person name="Sreedasyam A."/>
            <person name="Shu S."/>
            <person name="Feldman M."/>
            <person name="Wu J."/>
            <person name="Yu Y."/>
            <person name="Chen C."/>
            <person name="Johnson J."/>
            <person name="Rokhsar D."/>
            <person name="Baxter I."/>
            <person name="Schmutz J."/>
            <person name="Brutnell T."/>
            <person name="Kellogg E."/>
        </authorList>
    </citation>
    <scope>NUCLEOTIDE SEQUENCE [LARGE SCALE GENOMIC DNA]</scope>
</reference>
<dbReference type="PANTHER" id="PTHR33165:SF63">
    <property type="entry name" value="OS03G0792300 PROTEIN"/>
    <property type="match status" value="1"/>
</dbReference>
<gene>
    <name evidence="2" type="ORF">SEVIR_2G372600v2</name>
</gene>
<evidence type="ECO:0000313" key="2">
    <source>
        <dbReference type="EMBL" id="TKW35443.1"/>
    </source>
</evidence>
<dbReference type="Gramene" id="TKW35443">
    <property type="protein sequence ID" value="TKW35443"/>
    <property type="gene ID" value="SEVIR_2G372600v2"/>
</dbReference>
<dbReference type="Proteomes" id="UP000298652">
    <property type="component" value="Chromosome 2"/>
</dbReference>
<proteinExistence type="predicted"/>
<dbReference type="InterPro" id="IPR005174">
    <property type="entry name" value="KIB1-4_b-propeller"/>
</dbReference>
<dbReference type="PANTHER" id="PTHR33165">
    <property type="entry name" value="F-BOX DOMAIN CONTAINING PROTEIN-LIKE-RELATED"/>
    <property type="match status" value="1"/>
</dbReference>
<dbReference type="OMA" id="VMANIVY"/>
<protein>
    <recommendedName>
        <fullName evidence="1">KIB1-4 beta-propeller domain-containing protein</fullName>
    </recommendedName>
</protein>
<organism evidence="2 3">
    <name type="scientific">Setaria viridis</name>
    <name type="common">Green bristlegrass</name>
    <name type="synonym">Setaria italica subsp. viridis</name>
    <dbReference type="NCBI Taxonomy" id="4556"/>
    <lineage>
        <taxon>Eukaryota</taxon>
        <taxon>Viridiplantae</taxon>
        <taxon>Streptophyta</taxon>
        <taxon>Embryophyta</taxon>
        <taxon>Tracheophyta</taxon>
        <taxon>Spermatophyta</taxon>
        <taxon>Magnoliopsida</taxon>
        <taxon>Liliopsida</taxon>
        <taxon>Poales</taxon>
        <taxon>Poaceae</taxon>
        <taxon>PACMAD clade</taxon>
        <taxon>Panicoideae</taxon>
        <taxon>Panicodae</taxon>
        <taxon>Paniceae</taxon>
        <taxon>Cenchrinae</taxon>
        <taxon>Setaria</taxon>
    </lineage>
</organism>
<accession>A0A4U6W2A6</accession>
<evidence type="ECO:0000313" key="3">
    <source>
        <dbReference type="Proteomes" id="UP000298652"/>
    </source>
</evidence>
<dbReference type="AlphaFoldDB" id="A0A4U6W2A6"/>
<keyword evidence="3" id="KW-1185">Reference proteome</keyword>